<dbReference type="EMBL" id="BQNB010009902">
    <property type="protein sequence ID" value="GJS69985.1"/>
    <property type="molecule type" value="Genomic_DNA"/>
</dbReference>
<sequence length="203" mass="22601">MDESSSPDITTKEEPVTLDRPESPSLFLHAIQVKFTFEEISFTTNNEVALLYPSHPNQEYFKDVFDFIFKCCLKEAFTRAPNQYKEYLSEFLYTTKVDVNGGLDYSVLRPGARSRLKRKQSSKHTSESTIEASKSQSSHLKKETKSCSAMDKSPNHPSPSTPMVGEMHKEAQQAAGGLTSLGATSEERAHPQLSSAMSALTII</sequence>
<reference evidence="2" key="1">
    <citation type="journal article" date="2022" name="Int. J. Mol. Sci.">
        <title>Draft Genome of Tanacetum Coccineum: Genomic Comparison of Closely Related Tanacetum-Family Plants.</title>
        <authorList>
            <person name="Yamashiro T."/>
            <person name="Shiraishi A."/>
            <person name="Nakayama K."/>
            <person name="Satake H."/>
        </authorList>
    </citation>
    <scope>NUCLEOTIDE SEQUENCE</scope>
</reference>
<gene>
    <name evidence="2" type="ORF">Tco_0702826</name>
</gene>
<feature type="region of interest" description="Disordered" evidence="1">
    <location>
        <begin position="114"/>
        <end position="203"/>
    </location>
</feature>
<organism evidence="2 3">
    <name type="scientific">Tanacetum coccineum</name>
    <dbReference type="NCBI Taxonomy" id="301880"/>
    <lineage>
        <taxon>Eukaryota</taxon>
        <taxon>Viridiplantae</taxon>
        <taxon>Streptophyta</taxon>
        <taxon>Embryophyta</taxon>
        <taxon>Tracheophyta</taxon>
        <taxon>Spermatophyta</taxon>
        <taxon>Magnoliopsida</taxon>
        <taxon>eudicotyledons</taxon>
        <taxon>Gunneridae</taxon>
        <taxon>Pentapetalae</taxon>
        <taxon>asterids</taxon>
        <taxon>campanulids</taxon>
        <taxon>Asterales</taxon>
        <taxon>Asteraceae</taxon>
        <taxon>Asteroideae</taxon>
        <taxon>Anthemideae</taxon>
        <taxon>Anthemidinae</taxon>
        <taxon>Tanacetum</taxon>
    </lineage>
</organism>
<feature type="region of interest" description="Disordered" evidence="1">
    <location>
        <begin position="1"/>
        <end position="20"/>
    </location>
</feature>
<keyword evidence="3" id="KW-1185">Reference proteome</keyword>
<feature type="compositionally biased region" description="Polar residues" evidence="1">
    <location>
        <begin position="127"/>
        <end position="138"/>
    </location>
</feature>
<evidence type="ECO:0000313" key="3">
    <source>
        <dbReference type="Proteomes" id="UP001151760"/>
    </source>
</evidence>
<comment type="caution">
    <text evidence="2">The sequence shown here is derived from an EMBL/GenBank/DDBJ whole genome shotgun (WGS) entry which is preliminary data.</text>
</comment>
<accession>A0ABQ4XYU7</accession>
<feature type="compositionally biased region" description="Polar residues" evidence="1">
    <location>
        <begin position="192"/>
        <end position="203"/>
    </location>
</feature>
<feature type="compositionally biased region" description="Basic and acidic residues" evidence="1">
    <location>
        <begin position="10"/>
        <end position="20"/>
    </location>
</feature>
<proteinExistence type="predicted"/>
<evidence type="ECO:0000313" key="2">
    <source>
        <dbReference type="EMBL" id="GJS69985.1"/>
    </source>
</evidence>
<protein>
    <submittedName>
        <fullName evidence="2">Uncharacterized protein</fullName>
    </submittedName>
</protein>
<name>A0ABQ4XYU7_9ASTR</name>
<reference evidence="2" key="2">
    <citation type="submission" date="2022-01" db="EMBL/GenBank/DDBJ databases">
        <authorList>
            <person name="Yamashiro T."/>
            <person name="Shiraishi A."/>
            <person name="Satake H."/>
            <person name="Nakayama K."/>
        </authorList>
    </citation>
    <scope>NUCLEOTIDE SEQUENCE</scope>
</reference>
<evidence type="ECO:0000256" key="1">
    <source>
        <dbReference type="SAM" id="MobiDB-lite"/>
    </source>
</evidence>
<dbReference type="Proteomes" id="UP001151760">
    <property type="component" value="Unassembled WGS sequence"/>
</dbReference>